<gene>
    <name evidence="1" type="ORF">Taro_053527</name>
</gene>
<sequence length="79" mass="9020">MERYLLERCRRDRRRLLDFILSAGLASEVRTPPDAASLSDIDLDVVSADYVLERDKSGGVLDLSEASRRYRDDSEFPVT</sequence>
<proteinExistence type="predicted"/>
<feature type="non-terminal residue" evidence="1">
    <location>
        <position position="1"/>
    </location>
</feature>
<name>A0A843XMF3_COLES</name>
<dbReference type="EMBL" id="NMUH01009885">
    <property type="protein sequence ID" value="MQM20506.1"/>
    <property type="molecule type" value="Genomic_DNA"/>
</dbReference>
<evidence type="ECO:0000313" key="1">
    <source>
        <dbReference type="EMBL" id="MQM20506.1"/>
    </source>
</evidence>
<evidence type="ECO:0000313" key="2">
    <source>
        <dbReference type="Proteomes" id="UP000652761"/>
    </source>
</evidence>
<dbReference type="AlphaFoldDB" id="A0A843XMF3"/>
<dbReference type="Proteomes" id="UP000652761">
    <property type="component" value="Unassembled WGS sequence"/>
</dbReference>
<protein>
    <submittedName>
        <fullName evidence="1">Uncharacterized protein</fullName>
    </submittedName>
</protein>
<accession>A0A843XMF3</accession>
<keyword evidence="2" id="KW-1185">Reference proteome</keyword>
<dbReference type="OrthoDB" id="2015333at2759"/>
<reference evidence="1" key="1">
    <citation type="submission" date="2017-07" db="EMBL/GenBank/DDBJ databases">
        <title>Taro Niue Genome Assembly and Annotation.</title>
        <authorList>
            <person name="Atibalentja N."/>
            <person name="Keating K."/>
            <person name="Fields C.J."/>
        </authorList>
    </citation>
    <scope>NUCLEOTIDE SEQUENCE</scope>
    <source>
        <strain evidence="1">Niue_2</strain>
        <tissue evidence="1">Leaf</tissue>
    </source>
</reference>
<comment type="caution">
    <text evidence="1">The sequence shown here is derived from an EMBL/GenBank/DDBJ whole genome shotgun (WGS) entry which is preliminary data.</text>
</comment>
<organism evidence="1 2">
    <name type="scientific">Colocasia esculenta</name>
    <name type="common">Wild taro</name>
    <name type="synonym">Arum esculentum</name>
    <dbReference type="NCBI Taxonomy" id="4460"/>
    <lineage>
        <taxon>Eukaryota</taxon>
        <taxon>Viridiplantae</taxon>
        <taxon>Streptophyta</taxon>
        <taxon>Embryophyta</taxon>
        <taxon>Tracheophyta</taxon>
        <taxon>Spermatophyta</taxon>
        <taxon>Magnoliopsida</taxon>
        <taxon>Liliopsida</taxon>
        <taxon>Araceae</taxon>
        <taxon>Aroideae</taxon>
        <taxon>Colocasieae</taxon>
        <taxon>Colocasia</taxon>
    </lineage>
</organism>